<keyword evidence="4" id="KW-0175">Coiled coil</keyword>
<keyword evidence="2" id="KW-0963">Cytoplasm</keyword>
<dbReference type="CDD" id="cd22860">
    <property type="entry name" value="PDRG1"/>
    <property type="match status" value="1"/>
</dbReference>
<evidence type="ECO:0000256" key="4">
    <source>
        <dbReference type="SAM" id="Coils"/>
    </source>
</evidence>
<evidence type="ECO:0000313" key="5">
    <source>
        <dbReference type="EMBL" id="CAL5136019.1"/>
    </source>
</evidence>
<evidence type="ECO:0008006" key="7">
    <source>
        <dbReference type="Google" id="ProtNLM"/>
    </source>
</evidence>
<dbReference type="PANTHER" id="PTHR21162">
    <property type="entry name" value="P53 AND DNA DAMAGE-REGULATED PROTEIN"/>
    <property type="match status" value="1"/>
</dbReference>
<dbReference type="InterPro" id="IPR030482">
    <property type="entry name" value="PDRG1"/>
</dbReference>
<protein>
    <recommendedName>
        <fullName evidence="7">P53 and DNA damage-regulated protein 1</fullName>
    </recommendedName>
</protein>
<dbReference type="Proteomes" id="UP001497525">
    <property type="component" value="Unassembled WGS sequence"/>
</dbReference>
<evidence type="ECO:0000256" key="2">
    <source>
        <dbReference type="ARBA" id="ARBA00022490"/>
    </source>
</evidence>
<dbReference type="EMBL" id="CAXLJL010000279">
    <property type="protein sequence ID" value="CAL5136019.1"/>
    <property type="molecule type" value="Genomic_DNA"/>
</dbReference>
<dbReference type="AlphaFoldDB" id="A0AAV2TIP2"/>
<comment type="caution">
    <text evidence="5">The sequence shown here is derived from an EMBL/GenBank/DDBJ whole genome shotgun (WGS) entry which is preliminary data.</text>
</comment>
<feature type="coiled-coil region" evidence="4">
    <location>
        <begin position="78"/>
        <end position="112"/>
    </location>
</feature>
<comment type="subcellular location">
    <subcellularLocation>
        <location evidence="1">Cytoplasm</location>
    </subcellularLocation>
</comment>
<reference evidence="5" key="1">
    <citation type="submission" date="2024-06" db="EMBL/GenBank/DDBJ databases">
        <authorList>
            <person name="Liu X."/>
            <person name="Lenzi L."/>
            <person name="Haldenby T S."/>
            <person name="Uol C."/>
        </authorList>
    </citation>
    <scope>NUCLEOTIDE SEQUENCE</scope>
</reference>
<dbReference type="GO" id="GO:0005737">
    <property type="term" value="C:cytoplasm"/>
    <property type="evidence" value="ECO:0007669"/>
    <property type="project" value="UniProtKB-SubCell"/>
</dbReference>
<accession>A0AAV2TIP2</accession>
<keyword evidence="3" id="KW-0143">Chaperone</keyword>
<gene>
    <name evidence="5" type="ORF">CDAUBV1_LOCUS10118</name>
</gene>
<sequence>MVHRMNFTSDQQKVIEHLEQIEEIGELILAKQEQCVSCDRSRQKTREAIQALRNPESGEKQWACLAGQFFRLPRDSLRKALQDDMKVYDSEIEKTRKDLKDDINHLHELEDKRKLQGFDLIALSKEDVVSMDR</sequence>
<evidence type="ECO:0000313" key="6">
    <source>
        <dbReference type="Proteomes" id="UP001497525"/>
    </source>
</evidence>
<dbReference type="PANTHER" id="PTHR21162:SF0">
    <property type="entry name" value="P53 AND DNA DAMAGE-REGULATED PROTEIN 1"/>
    <property type="match status" value="1"/>
</dbReference>
<evidence type="ECO:0000256" key="1">
    <source>
        <dbReference type="ARBA" id="ARBA00004496"/>
    </source>
</evidence>
<proteinExistence type="predicted"/>
<name>A0AAV2TIP2_CALDB</name>
<organism evidence="5 6">
    <name type="scientific">Calicophoron daubneyi</name>
    <name type="common">Rumen fluke</name>
    <name type="synonym">Paramphistomum daubneyi</name>
    <dbReference type="NCBI Taxonomy" id="300641"/>
    <lineage>
        <taxon>Eukaryota</taxon>
        <taxon>Metazoa</taxon>
        <taxon>Spiralia</taxon>
        <taxon>Lophotrochozoa</taxon>
        <taxon>Platyhelminthes</taxon>
        <taxon>Trematoda</taxon>
        <taxon>Digenea</taxon>
        <taxon>Plagiorchiida</taxon>
        <taxon>Pronocephalata</taxon>
        <taxon>Paramphistomoidea</taxon>
        <taxon>Paramphistomidae</taxon>
        <taxon>Calicophoron</taxon>
    </lineage>
</organism>
<evidence type="ECO:0000256" key="3">
    <source>
        <dbReference type="ARBA" id="ARBA00023186"/>
    </source>
</evidence>